<dbReference type="EMBL" id="FONW01000018">
    <property type="protein sequence ID" value="SFF86424.1"/>
    <property type="molecule type" value="Genomic_DNA"/>
</dbReference>
<dbReference type="InterPro" id="IPR044751">
    <property type="entry name" value="Ion_transp-like_CBS"/>
</dbReference>
<name>A0A1I2M4I4_9BACT</name>
<feature type="domain" description="CNNM transmembrane" evidence="11">
    <location>
        <begin position="33"/>
        <end position="215"/>
    </location>
</feature>
<dbReference type="Pfam" id="PF00571">
    <property type="entry name" value="CBS"/>
    <property type="match status" value="1"/>
</dbReference>
<evidence type="ECO:0000256" key="1">
    <source>
        <dbReference type="ARBA" id="ARBA00004141"/>
    </source>
</evidence>
<evidence type="ECO:0000256" key="8">
    <source>
        <dbReference type="PROSITE-ProRule" id="PRU01193"/>
    </source>
</evidence>
<keyword evidence="3" id="KW-0677">Repeat</keyword>
<dbReference type="AlphaFoldDB" id="A0A1I2M4I4"/>
<dbReference type="Proteomes" id="UP000198964">
    <property type="component" value="Unassembled WGS sequence"/>
</dbReference>
<dbReference type="RefSeq" id="WP_244525771.1">
    <property type="nucleotide sequence ID" value="NZ_FONW01000018.1"/>
</dbReference>
<proteinExistence type="predicted"/>
<evidence type="ECO:0000259" key="11">
    <source>
        <dbReference type="PROSITE" id="PS51846"/>
    </source>
</evidence>
<keyword evidence="4 8" id="KW-1133">Transmembrane helix</keyword>
<dbReference type="CDD" id="cd04590">
    <property type="entry name" value="CBS_pair_CorC_HlyC_assoc"/>
    <property type="match status" value="1"/>
</dbReference>
<dbReference type="STRING" id="655355.SAMN05216283_11856"/>
<dbReference type="SUPFAM" id="SSF54631">
    <property type="entry name" value="CBS-domain pair"/>
    <property type="match status" value="1"/>
</dbReference>
<evidence type="ECO:0000256" key="9">
    <source>
        <dbReference type="SAM" id="Phobius"/>
    </source>
</evidence>
<dbReference type="PROSITE" id="PS51846">
    <property type="entry name" value="CNNM"/>
    <property type="match status" value="1"/>
</dbReference>
<evidence type="ECO:0000256" key="2">
    <source>
        <dbReference type="ARBA" id="ARBA00022692"/>
    </source>
</evidence>
<feature type="transmembrane region" description="Helical" evidence="9">
    <location>
        <begin position="40"/>
        <end position="71"/>
    </location>
</feature>
<feature type="domain" description="CBS" evidence="10">
    <location>
        <begin position="299"/>
        <end position="357"/>
    </location>
</feature>
<dbReference type="InterPro" id="IPR000644">
    <property type="entry name" value="CBS_dom"/>
</dbReference>
<dbReference type="GO" id="GO:0005886">
    <property type="term" value="C:plasma membrane"/>
    <property type="evidence" value="ECO:0007669"/>
    <property type="project" value="TreeGrafter"/>
</dbReference>
<dbReference type="Gene3D" id="3.10.580.10">
    <property type="entry name" value="CBS-domain"/>
    <property type="match status" value="1"/>
</dbReference>
<evidence type="ECO:0000313" key="12">
    <source>
        <dbReference type="EMBL" id="SFF86424.1"/>
    </source>
</evidence>
<keyword evidence="2 8" id="KW-0812">Transmembrane</keyword>
<feature type="transmembrane region" description="Helical" evidence="9">
    <location>
        <begin position="92"/>
        <end position="112"/>
    </location>
</feature>
<feature type="transmembrane region" description="Helical" evidence="9">
    <location>
        <begin position="124"/>
        <end position="143"/>
    </location>
</feature>
<keyword evidence="5 7" id="KW-0129">CBS domain</keyword>
<evidence type="ECO:0000259" key="10">
    <source>
        <dbReference type="PROSITE" id="PS51371"/>
    </source>
</evidence>
<sequence length="382" mass="42769">MYTSTNVAQKNTNKFFAQFISESNTISIFSAKEIDTMGMLIFYLVLALGVSFLCSVLESVLLSVSFSFIYLKEEEGSQSAKILKNIKNQIDRPLAAILTLNTVAHTIGAAGVGSEATRLFGETYFGIISAVLTILILVLSEIIPKTIGAQFWRELALPSARVIQGLIFITYPLVLLSEFITRAISKGKSKQSISREEVAMLASLGLDEGIFKETESKIIINLIRLRDIKVKDIMTPRTVMLAAPETMTLAEFFGQETFFQFSRIPIFQESIDKITGYVLKQDVMEKLAAGASEEPLLNHKRELVVCYENITVPVLFEKLLIKKEHIALVINEYGGTEGLVTMEDIIETILGLEITDEKDIQTDMQQLARERWAKRTKDMDIK</sequence>
<gene>
    <name evidence="12" type="ORF">SAMN05216283_11856</name>
</gene>
<evidence type="ECO:0000256" key="5">
    <source>
        <dbReference type="ARBA" id="ARBA00023122"/>
    </source>
</evidence>
<feature type="transmembrane region" description="Helical" evidence="9">
    <location>
        <begin position="155"/>
        <end position="176"/>
    </location>
</feature>
<evidence type="ECO:0000256" key="3">
    <source>
        <dbReference type="ARBA" id="ARBA00022737"/>
    </source>
</evidence>
<reference evidence="12 13" key="1">
    <citation type="submission" date="2016-10" db="EMBL/GenBank/DDBJ databases">
        <authorList>
            <person name="de Groot N.N."/>
        </authorList>
    </citation>
    <scope>NUCLEOTIDE SEQUENCE [LARGE SCALE GENOMIC DNA]</scope>
    <source>
        <strain evidence="12 13">CGMCC 1.9156</strain>
    </source>
</reference>
<dbReference type="InterPro" id="IPR046342">
    <property type="entry name" value="CBS_dom_sf"/>
</dbReference>
<keyword evidence="13" id="KW-1185">Reference proteome</keyword>
<evidence type="ECO:0000256" key="6">
    <source>
        <dbReference type="ARBA" id="ARBA00023136"/>
    </source>
</evidence>
<comment type="subcellular location">
    <subcellularLocation>
        <location evidence="1">Membrane</location>
        <topology evidence="1">Multi-pass membrane protein</topology>
    </subcellularLocation>
</comment>
<dbReference type="PANTHER" id="PTHR22777:SF4">
    <property type="entry name" value="UPF0053 PROTEIN SLL1254"/>
    <property type="match status" value="1"/>
</dbReference>
<dbReference type="PANTHER" id="PTHR22777">
    <property type="entry name" value="HEMOLYSIN-RELATED"/>
    <property type="match status" value="1"/>
</dbReference>
<evidence type="ECO:0000256" key="7">
    <source>
        <dbReference type="PROSITE-ProRule" id="PRU00703"/>
    </source>
</evidence>
<dbReference type="InterPro" id="IPR002550">
    <property type="entry name" value="CNNM"/>
</dbReference>
<evidence type="ECO:0000313" key="13">
    <source>
        <dbReference type="Proteomes" id="UP000198964"/>
    </source>
</evidence>
<protein>
    <submittedName>
        <fullName evidence="12">Hemolysin, contains CBS domains</fullName>
    </submittedName>
</protein>
<keyword evidence="6 8" id="KW-0472">Membrane</keyword>
<organism evidence="12 13">
    <name type="scientific">Sunxiuqinia elliptica</name>
    <dbReference type="NCBI Taxonomy" id="655355"/>
    <lineage>
        <taxon>Bacteria</taxon>
        <taxon>Pseudomonadati</taxon>
        <taxon>Bacteroidota</taxon>
        <taxon>Bacteroidia</taxon>
        <taxon>Marinilabiliales</taxon>
        <taxon>Prolixibacteraceae</taxon>
        <taxon>Sunxiuqinia</taxon>
    </lineage>
</organism>
<dbReference type="Pfam" id="PF01595">
    <property type="entry name" value="CNNM"/>
    <property type="match status" value="1"/>
</dbReference>
<accession>A0A1I2M4I4</accession>
<dbReference type="PROSITE" id="PS51371">
    <property type="entry name" value="CBS"/>
    <property type="match status" value="1"/>
</dbReference>
<evidence type="ECO:0000256" key="4">
    <source>
        <dbReference type="ARBA" id="ARBA00022989"/>
    </source>
</evidence>